<dbReference type="Pfam" id="PF13340">
    <property type="entry name" value="DUF4096"/>
    <property type="match status" value="1"/>
</dbReference>
<name>A0A4R4ZCX0_9ACTN</name>
<feature type="region of interest" description="Disordered" evidence="1">
    <location>
        <begin position="1"/>
        <end position="79"/>
    </location>
</feature>
<reference evidence="3 4" key="1">
    <citation type="submission" date="2019-03" db="EMBL/GenBank/DDBJ databases">
        <title>Draft genome sequences of novel Actinobacteria.</title>
        <authorList>
            <person name="Sahin N."/>
            <person name="Ay H."/>
            <person name="Saygin H."/>
        </authorList>
    </citation>
    <scope>NUCLEOTIDE SEQUENCE [LARGE SCALE GENOMIC DNA]</scope>
    <source>
        <strain evidence="3 4">JCM 13523</strain>
    </source>
</reference>
<dbReference type="OrthoDB" id="4546548at2"/>
<proteinExistence type="predicted"/>
<protein>
    <submittedName>
        <fullName evidence="3">Transposase</fullName>
    </submittedName>
</protein>
<sequence>MDSPTLQGIQRWSGASTIPSCQLAPHSGITESMPTDPDPSSRTVPQKKWPAATKRSSPSTGNVSRGARPTISTPEHQDAGLSERLVSDNLWSFVAPALPSFSSRPQGGGTAPTNARTVFTAVVFVLTSDCAWRHLPQTFGISQATAHRHFRMWSKAGLWNHLDLLLTETDGTEDIDDHSWARTIVVAALSRTAHPAADR</sequence>
<evidence type="ECO:0000259" key="2">
    <source>
        <dbReference type="Pfam" id="PF13340"/>
    </source>
</evidence>
<dbReference type="PANTHER" id="PTHR46637">
    <property type="entry name" value="TIS1421-TRANSPOSASE PROTEIN A"/>
    <property type="match status" value="1"/>
</dbReference>
<dbReference type="InterPro" id="IPR052909">
    <property type="entry name" value="Transposase_6_like"/>
</dbReference>
<feature type="domain" description="Insertion element IS402-like" evidence="2">
    <location>
        <begin position="86"/>
        <end position="162"/>
    </location>
</feature>
<dbReference type="InterPro" id="IPR025161">
    <property type="entry name" value="IS402-like_dom"/>
</dbReference>
<keyword evidence="4" id="KW-1185">Reference proteome</keyword>
<feature type="compositionally biased region" description="Polar residues" evidence="1">
    <location>
        <begin position="54"/>
        <end position="63"/>
    </location>
</feature>
<dbReference type="Proteomes" id="UP000295124">
    <property type="component" value="Unassembled WGS sequence"/>
</dbReference>
<evidence type="ECO:0000313" key="3">
    <source>
        <dbReference type="EMBL" id="TDD54172.1"/>
    </source>
</evidence>
<comment type="caution">
    <text evidence="3">The sequence shown here is derived from an EMBL/GenBank/DDBJ whole genome shotgun (WGS) entry which is preliminary data.</text>
</comment>
<feature type="compositionally biased region" description="Polar residues" evidence="1">
    <location>
        <begin position="1"/>
        <end position="20"/>
    </location>
</feature>
<feature type="compositionally biased region" description="Polar residues" evidence="1">
    <location>
        <begin position="29"/>
        <end position="44"/>
    </location>
</feature>
<dbReference type="AlphaFoldDB" id="A0A4R4ZCX0"/>
<evidence type="ECO:0000313" key="4">
    <source>
        <dbReference type="Proteomes" id="UP000295124"/>
    </source>
</evidence>
<dbReference type="PANTHER" id="PTHR46637:SF1">
    <property type="entry name" value="BLL5188 PROTEIN"/>
    <property type="match status" value="1"/>
</dbReference>
<accession>A0A4R4ZCX0</accession>
<evidence type="ECO:0000256" key="1">
    <source>
        <dbReference type="SAM" id="MobiDB-lite"/>
    </source>
</evidence>
<gene>
    <name evidence="3" type="ORF">E1263_27315</name>
</gene>
<dbReference type="EMBL" id="SMKX01000095">
    <property type="protein sequence ID" value="TDD54172.1"/>
    <property type="molecule type" value="Genomic_DNA"/>
</dbReference>
<organism evidence="3 4">
    <name type="scientific">Kribbella antibiotica</name>
    <dbReference type="NCBI Taxonomy" id="190195"/>
    <lineage>
        <taxon>Bacteria</taxon>
        <taxon>Bacillati</taxon>
        <taxon>Actinomycetota</taxon>
        <taxon>Actinomycetes</taxon>
        <taxon>Propionibacteriales</taxon>
        <taxon>Kribbellaceae</taxon>
        <taxon>Kribbella</taxon>
    </lineage>
</organism>